<dbReference type="EMBL" id="JAEIOS010000012">
    <property type="protein sequence ID" value="MBI8989651.1"/>
    <property type="molecule type" value="Genomic_DNA"/>
</dbReference>
<evidence type="ECO:0000256" key="4">
    <source>
        <dbReference type="PIRSR" id="PIRSR600760-2"/>
    </source>
</evidence>
<dbReference type="Proteomes" id="UP000645966">
    <property type="component" value="Unassembled WGS sequence"/>
</dbReference>
<dbReference type="GO" id="GO:0008934">
    <property type="term" value="F:inositol monophosphate 1-phosphatase activity"/>
    <property type="evidence" value="ECO:0007669"/>
    <property type="project" value="TreeGrafter"/>
</dbReference>
<keyword evidence="1 4" id="KW-0479">Metal-binding</keyword>
<reference evidence="6" key="1">
    <citation type="submission" date="2020-12" db="EMBL/GenBank/DDBJ databases">
        <title>Genome public.</title>
        <authorList>
            <person name="Sun Q."/>
        </authorList>
    </citation>
    <scope>NUCLEOTIDE SEQUENCE</scope>
    <source>
        <strain evidence="6">CCM 8863</strain>
    </source>
</reference>
<feature type="binding site" evidence="4">
    <location>
        <position position="268"/>
    </location>
    <ligand>
        <name>Mg(2+)</name>
        <dbReference type="ChEBI" id="CHEBI:18420"/>
        <label>1</label>
        <note>catalytic</note>
    </ligand>
</feature>
<keyword evidence="3 4" id="KW-0460">Magnesium</keyword>
<keyword evidence="2" id="KW-0378">Hydrolase</keyword>
<keyword evidence="7" id="KW-1185">Reference proteome</keyword>
<comment type="cofactor">
    <cofactor evidence="4">
        <name>Mg(2+)</name>
        <dbReference type="ChEBI" id="CHEBI:18420"/>
    </cofactor>
</comment>
<evidence type="ECO:0000256" key="5">
    <source>
        <dbReference type="SAM" id="MobiDB-lite"/>
    </source>
</evidence>
<sequence length="310" mass="32520">MSEQYRRKDPSTNPSPPTAQSGIRPSDPVPAELRRLFGTDIRALVSAFVDSHRHSADPELACALVATAGQLALTIRDSGGLGVDYKTSVSDVVTEADRAAEAFVADALSTLRPDDGILGEEGAARESTSGRTWVIDPVDGTYNFTAGSDYFCSAIALVEGPPPAPSRVYFGAVHRPSHNITHLGGPEMPTTVNGSAVAGLSDASCPEISLATYIHPTFLADDAVLGAWLAVSTRFATLRMLGAGSIDLSGVAEGRFGAWIQHSVADWDWLPGRALVEGSGGVCRKIEAGGKTWCVAGNRLAVEEITAAWS</sequence>
<feature type="region of interest" description="Disordered" evidence="5">
    <location>
        <begin position="1"/>
        <end position="28"/>
    </location>
</feature>
<dbReference type="PANTHER" id="PTHR20854:SF4">
    <property type="entry name" value="INOSITOL-1-MONOPHOSPHATASE-RELATED"/>
    <property type="match status" value="1"/>
</dbReference>
<dbReference type="PRINTS" id="PR00377">
    <property type="entry name" value="IMPHPHTASES"/>
</dbReference>
<feature type="binding site" evidence="4">
    <location>
        <position position="136"/>
    </location>
    <ligand>
        <name>Mg(2+)</name>
        <dbReference type="ChEBI" id="CHEBI:18420"/>
        <label>1</label>
        <note>catalytic</note>
    </ligand>
</feature>
<dbReference type="PROSITE" id="PS00629">
    <property type="entry name" value="IMP_1"/>
    <property type="match status" value="1"/>
</dbReference>
<dbReference type="RefSeq" id="WP_198738679.1">
    <property type="nucleotide sequence ID" value="NZ_JAEIOS010000012.1"/>
</dbReference>
<organism evidence="6 7">
    <name type="scientific">Corynebacterium meridianum</name>
    <dbReference type="NCBI Taxonomy" id="2765363"/>
    <lineage>
        <taxon>Bacteria</taxon>
        <taxon>Bacillati</taxon>
        <taxon>Actinomycetota</taxon>
        <taxon>Actinomycetes</taxon>
        <taxon>Mycobacteriales</taxon>
        <taxon>Corynebacteriaceae</taxon>
        <taxon>Corynebacterium</taxon>
    </lineage>
</organism>
<accession>A0A934I3W1</accession>
<dbReference type="AlphaFoldDB" id="A0A934I3W1"/>
<dbReference type="GO" id="GO:0046872">
    <property type="term" value="F:metal ion binding"/>
    <property type="evidence" value="ECO:0007669"/>
    <property type="project" value="UniProtKB-KW"/>
</dbReference>
<feature type="binding site" evidence="4">
    <location>
        <position position="139"/>
    </location>
    <ligand>
        <name>Mg(2+)</name>
        <dbReference type="ChEBI" id="CHEBI:18420"/>
        <label>1</label>
        <note>catalytic</note>
    </ligand>
</feature>
<dbReference type="CDD" id="cd01637">
    <property type="entry name" value="IMPase_like"/>
    <property type="match status" value="1"/>
</dbReference>
<feature type="binding site" evidence="4">
    <location>
        <position position="120"/>
    </location>
    <ligand>
        <name>Mg(2+)</name>
        <dbReference type="ChEBI" id="CHEBI:18420"/>
        <label>1</label>
        <note>catalytic</note>
    </ligand>
</feature>
<comment type="caution">
    <text evidence="6">The sequence shown here is derived from an EMBL/GenBank/DDBJ whole genome shotgun (WGS) entry which is preliminary data.</text>
</comment>
<evidence type="ECO:0000256" key="3">
    <source>
        <dbReference type="ARBA" id="ARBA00022842"/>
    </source>
</evidence>
<dbReference type="InterPro" id="IPR000760">
    <property type="entry name" value="Inositol_monophosphatase-like"/>
</dbReference>
<evidence type="ECO:0000313" key="7">
    <source>
        <dbReference type="Proteomes" id="UP000645966"/>
    </source>
</evidence>
<name>A0A934I3W1_9CORY</name>
<gene>
    <name evidence="6" type="ORF">JDV75_07725</name>
</gene>
<feature type="compositionally biased region" description="Basic and acidic residues" evidence="5">
    <location>
        <begin position="1"/>
        <end position="10"/>
    </location>
</feature>
<protein>
    <submittedName>
        <fullName evidence="6">Inositol monophosphatase family protein</fullName>
    </submittedName>
</protein>
<dbReference type="Gene3D" id="3.40.190.80">
    <property type="match status" value="1"/>
</dbReference>
<evidence type="ECO:0000256" key="2">
    <source>
        <dbReference type="ARBA" id="ARBA00022801"/>
    </source>
</evidence>
<evidence type="ECO:0000256" key="1">
    <source>
        <dbReference type="ARBA" id="ARBA00022723"/>
    </source>
</evidence>
<dbReference type="GO" id="GO:0006020">
    <property type="term" value="P:inositol metabolic process"/>
    <property type="evidence" value="ECO:0007669"/>
    <property type="project" value="TreeGrafter"/>
</dbReference>
<dbReference type="InterPro" id="IPR020583">
    <property type="entry name" value="Inositol_monoP_metal-BS"/>
</dbReference>
<dbReference type="Gene3D" id="3.30.540.10">
    <property type="entry name" value="Fructose-1,6-Bisphosphatase, subunit A, domain 1"/>
    <property type="match status" value="1"/>
</dbReference>
<dbReference type="PANTHER" id="PTHR20854">
    <property type="entry name" value="INOSITOL MONOPHOSPHATASE"/>
    <property type="match status" value="1"/>
</dbReference>
<dbReference type="Pfam" id="PF00459">
    <property type="entry name" value="Inositol_P"/>
    <property type="match status" value="1"/>
</dbReference>
<dbReference type="SUPFAM" id="SSF56655">
    <property type="entry name" value="Carbohydrate phosphatase"/>
    <property type="match status" value="1"/>
</dbReference>
<proteinExistence type="predicted"/>
<dbReference type="GO" id="GO:0007165">
    <property type="term" value="P:signal transduction"/>
    <property type="evidence" value="ECO:0007669"/>
    <property type="project" value="TreeGrafter"/>
</dbReference>
<evidence type="ECO:0000313" key="6">
    <source>
        <dbReference type="EMBL" id="MBI8989651.1"/>
    </source>
</evidence>